<keyword evidence="8 14" id="KW-0378">Hydrolase</keyword>
<feature type="domain" description="Peptidase M50" evidence="16">
    <location>
        <begin position="157"/>
        <end position="195"/>
    </location>
</feature>
<evidence type="ECO:0000256" key="12">
    <source>
        <dbReference type="ARBA" id="ARBA00023122"/>
    </source>
</evidence>
<keyword evidence="6 14" id="KW-0479">Metal-binding</keyword>
<comment type="cofactor">
    <cofactor evidence="14">
        <name>Zn(2+)</name>
        <dbReference type="ChEBI" id="CHEBI:29105"/>
    </cofactor>
    <text evidence="14">Binds 1 zinc ion per subunit.</text>
</comment>
<dbReference type="RefSeq" id="WP_229856678.1">
    <property type="nucleotide sequence ID" value="NZ_BNAD01000012.1"/>
</dbReference>
<keyword evidence="4 14" id="KW-0645">Protease</keyword>
<comment type="subcellular location">
    <subcellularLocation>
        <location evidence="1 14">Cell membrane</location>
        <topology evidence="1 14">Multi-pass membrane protein</topology>
    </subcellularLocation>
</comment>
<feature type="domain" description="Peptidase M50" evidence="16">
    <location>
        <begin position="73"/>
        <end position="146"/>
    </location>
</feature>
<keyword evidence="13 14" id="KW-0472">Membrane</keyword>
<dbReference type="PIRSF" id="PIRSF006404">
    <property type="entry name" value="UCP006404_Pept_M50_CBS"/>
    <property type="match status" value="1"/>
</dbReference>
<evidence type="ECO:0000256" key="5">
    <source>
        <dbReference type="ARBA" id="ARBA00022692"/>
    </source>
</evidence>
<dbReference type="Pfam" id="PF02163">
    <property type="entry name" value="Peptidase_M50"/>
    <property type="match status" value="2"/>
</dbReference>
<dbReference type="SUPFAM" id="SSF54631">
    <property type="entry name" value="CBS-domain pair"/>
    <property type="match status" value="1"/>
</dbReference>
<evidence type="ECO:0000256" key="4">
    <source>
        <dbReference type="ARBA" id="ARBA00022670"/>
    </source>
</evidence>
<keyword evidence="3 14" id="KW-1003">Cell membrane</keyword>
<keyword evidence="12" id="KW-0129">CBS domain</keyword>
<evidence type="ECO:0000256" key="8">
    <source>
        <dbReference type="ARBA" id="ARBA00022801"/>
    </source>
</evidence>
<comment type="caution">
    <text evidence="17">The sequence shown here is derived from an EMBL/GenBank/DDBJ whole genome shotgun (WGS) entry which is preliminary data.</text>
</comment>
<dbReference type="PANTHER" id="PTHR39188:SF3">
    <property type="entry name" value="STAGE IV SPORULATION PROTEIN FB"/>
    <property type="match status" value="1"/>
</dbReference>
<evidence type="ECO:0000256" key="3">
    <source>
        <dbReference type="ARBA" id="ARBA00022475"/>
    </source>
</evidence>
<proteinExistence type="inferred from homology"/>
<name>A0ABQ3HPU7_9ACTN</name>
<feature type="transmembrane region" description="Helical" evidence="14">
    <location>
        <begin position="199"/>
        <end position="219"/>
    </location>
</feature>
<dbReference type="Gene3D" id="3.10.580.10">
    <property type="entry name" value="CBS-domain"/>
    <property type="match status" value="1"/>
</dbReference>
<gene>
    <name evidence="17" type="ORF">GCM10011376_32640</name>
</gene>
<dbReference type="EMBL" id="BNAD01000012">
    <property type="protein sequence ID" value="GHE18654.1"/>
    <property type="molecule type" value="Genomic_DNA"/>
</dbReference>
<dbReference type="CDD" id="cd06164">
    <property type="entry name" value="S2P-M50_SpoIVFB_CBS"/>
    <property type="match status" value="1"/>
</dbReference>
<protein>
    <recommendedName>
        <fullName evidence="14">Zinc metalloprotease</fullName>
    </recommendedName>
</protein>
<evidence type="ECO:0000313" key="17">
    <source>
        <dbReference type="EMBL" id="GHE18654.1"/>
    </source>
</evidence>
<dbReference type="PANTHER" id="PTHR39188">
    <property type="entry name" value="MEMBRANE-ASSOCIATED ZINC METALLOPROTEASE M50B"/>
    <property type="match status" value="1"/>
</dbReference>
<evidence type="ECO:0000256" key="9">
    <source>
        <dbReference type="ARBA" id="ARBA00022833"/>
    </source>
</evidence>
<keyword evidence="7" id="KW-0677">Repeat</keyword>
<keyword evidence="5 14" id="KW-0812">Transmembrane</keyword>
<sequence>MPDPIGPASSEGPPGRPQRAPGTLRIGSIAGIDVLVTSSWFIVALLISLTFAPRIEDAEPGLGFWKYVAGFVFAVVLYLSVLLHEASHAVVAQRLGYGVNSITLHFLGGMTEIDGQSRRPRHEFWIAVVGPLTSIAVGAGAAALWFVVPDGLVRLALQGLAGANLIIGVLNLVPGLPLDGGRVLKAAVWGASGNQHRGSIVAGWGGRITALALLAWPLVMEPLTGQQPTVLDLVLVFILGLFLWTGATAAMAHARIRQRLPALVARPLARRTLTVPEDLPLAEAVRRAQEAQAGSIVTVAADGSPAGIVSEAAVTAMPAERRPWVAVSAVARRLEQGLTLPATVAGEDLILAISRRPAEEYLLVEADGTIYGVLSTADVDRAFRDNARR</sequence>
<accession>A0ABQ3HPU7</accession>
<organism evidence="17 18">
    <name type="scientific">Nocardioides flavus</name>
    <name type="common">ex Wang et al. 2016</name>
    <dbReference type="NCBI Taxonomy" id="2058780"/>
    <lineage>
        <taxon>Bacteria</taxon>
        <taxon>Bacillati</taxon>
        <taxon>Actinomycetota</taxon>
        <taxon>Actinomycetes</taxon>
        <taxon>Propionibacteriales</taxon>
        <taxon>Nocardioidaceae</taxon>
        <taxon>Nocardioides</taxon>
    </lineage>
</organism>
<dbReference type="InterPro" id="IPR016483">
    <property type="entry name" value="UCP006404_Pept_M50_CBS"/>
</dbReference>
<evidence type="ECO:0000313" key="18">
    <source>
        <dbReference type="Proteomes" id="UP000597341"/>
    </source>
</evidence>
<feature type="transmembrane region" description="Helical" evidence="14">
    <location>
        <begin position="125"/>
        <end position="148"/>
    </location>
</feature>
<dbReference type="Proteomes" id="UP000597341">
    <property type="component" value="Unassembled WGS sequence"/>
</dbReference>
<reference evidence="18" key="1">
    <citation type="journal article" date="2019" name="Int. J. Syst. Evol. Microbiol.">
        <title>The Global Catalogue of Microorganisms (GCM) 10K type strain sequencing project: providing services to taxonomists for standard genome sequencing and annotation.</title>
        <authorList>
            <consortium name="The Broad Institute Genomics Platform"/>
            <consortium name="The Broad Institute Genome Sequencing Center for Infectious Disease"/>
            <person name="Wu L."/>
            <person name="Ma J."/>
        </authorList>
    </citation>
    <scope>NUCLEOTIDE SEQUENCE [LARGE SCALE GENOMIC DNA]</scope>
    <source>
        <strain evidence="18">CGMCC 1.12791</strain>
    </source>
</reference>
<feature type="transmembrane region" description="Helical" evidence="14">
    <location>
        <begin position="64"/>
        <end position="83"/>
    </location>
</feature>
<feature type="transmembrane region" description="Helical" evidence="14">
    <location>
        <begin position="231"/>
        <end position="252"/>
    </location>
</feature>
<evidence type="ECO:0000256" key="1">
    <source>
        <dbReference type="ARBA" id="ARBA00004651"/>
    </source>
</evidence>
<evidence type="ECO:0000256" key="11">
    <source>
        <dbReference type="ARBA" id="ARBA00023049"/>
    </source>
</evidence>
<keyword evidence="10 14" id="KW-1133">Transmembrane helix</keyword>
<dbReference type="InterPro" id="IPR046342">
    <property type="entry name" value="CBS_dom_sf"/>
</dbReference>
<feature type="transmembrane region" description="Helical" evidence="14">
    <location>
        <begin position="26"/>
        <end position="52"/>
    </location>
</feature>
<evidence type="ECO:0000259" key="16">
    <source>
        <dbReference type="Pfam" id="PF02163"/>
    </source>
</evidence>
<evidence type="ECO:0000256" key="7">
    <source>
        <dbReference type="ARBA" id="ARBA00022737"/>
    </source>
</evidence>
<evidence type="ECO:0000256" key="6">
    <source>
        <dbReference type="ARBA" id="ARBA00022723"/>
    </source>
</evidence>
<evidence type="ECO:0000256" key="14">
    <source>
        <dbReference type="PIRNR" id="PIRNR006404"/>
    </source>
</evidence>
<comment type="similarity">
    <text evidence="2 14">Belongs to the peptidase M50B family.</text>
</comment>
<evidence type="ECO:0000256" key="13">
    <source>
        <dbReference type="ARBA" id="ARBA00023136"/>
    </source>
</evidence>
<feature type="transmembrane region" description="Helical" evidence="14">
    <location>
        <begin position="160"/>
        <end position="178"/>
    </location>
</feature>
<keyword evidence="18" id="KW-1185">Reference proteome</keyword>
<evidence type="ECO:0000256" key="2">
    <source>
        <dbReference type="ARBA" id="ARBA00007931"/>
    </source>
</evidence>
<keyword evidence="11 14" id="KW-0482">Metalloprotease</keyword>
<evidence type="ECO:0000256" key="15">
    <source>
        <dbReference type="SAM" id="MobiDB-lite"/>
    </source>
</evidence>
<evidence type="ECO:0000256" key="10">
    <source>
        <dbReference type="ARBA" id="ARBA00022989"/>
    </source>
</evidence>
<keyword evidence="9 14" id="KW-0862">Zinc</keyword>
<feature type="region of interest" description="Disordered" evidence="15">
    <location>
        <begin position="1"/>
        <end position="20"/>
    </location>
</feature>
<dbReference type="InterPro" id="IPR008915">
    <property type="entry name" value="Peptidase_M50"/>
</dbReference>